<evidence type="ECO:0000256" key="1">
    <source>
        <dbReference type="SAM" id="MobiDB-lite"/>
    </source>
</evidence>
<dbReference type="Proteomes" id="UP000265520">
    <property type="component" value="Unassembled WGS sequence"/>
</dbReference>
<evidence type="ECO:0000313" key="2">
    <source>
        <dbReference type="EMBL" id="MCI47418.1"/>
    </source>
</evidence>
<sequence>TPDDAVAKRTRRSSRGSAKPSTARTLEIEVTKRESRTKASHDRVRVSTGDVSPSNTSNPNEVVPPSK</sequence>
<evidence type="ECO:0000313" key="3">
    <source>
        <dbReference type="Proteomes" id="UP000265520"/>
    </source>
</evidence>
<feature type="compositionally biased region" description="Polar residues" evidence="1">
    <location>
        <begin position="49"/>
        <end position="60"/>
    </location>
</feature>
<feature type="non-terminal residue" evidence="2">
    <location>
        <position position="67"/>
    </location>
</feature>
<proteinExistence type="predicted"/>
<feature type="non-terminal residue" evidence="2">
    <location>
        <position position="1"/>
    </location>
</feature>
<feature type="region of interest" description="Disordered" evidence="1">
    <location>
        <begin position="1"/>
        <end position="67"/>
    </location>
</feature>
<comment type="caution">
    <text evidence="2">The sequence shown here is derived from an EMBL/GenBank/DDBJ whole genome shotgun (WGS) entry which is preliminary data.</text>
</comment>
<protein>
    <submittedName>
        <fullName evidence="2">Uncharacterized protein</fullName>
    </submittedName>
</protein>
<reference evidence="2 3" key="1">
    <citation type="journal article" date="2018" name="Front. Plant Sci.">
        <title>Red Clover (Trifolium pratense) and Zigzag Clover (T. medium) - A Picture of Genomic Similarities and Differences.</title>
        <authorList>
            <person name="Dluhosova J."/>
            <person name="Istvanek J."/>
            <person name="Nedelnik J."/>
            <person name="Repkova J."/>
        </authorList>
    </citation>
    <scope>NUCLEOTIDE SEQUENCE [LARGE SCALE GENOMIC DNA]</scope>
    <source>
        <strain evidence="3">cv. 10/8</strain>
        <tissue evidence="2">Leaf</tissue>
    </source>
</reference>
<accession>A0A392SEU6</accession>
<keyword evidence="3" id="KW-1185">Reference proteome</keyword>
<feature type="compositionally biased region" description="Polar residues" evidence="1">
    <location>
        <begin position="15"/>
        <end position="24"/>
    </location>
</feature>
<dbReference type="AlphaFoldDB" id="A0A392SEU6"/>
<organism evidence="2 3">
    <name type="scientific">Trifolium medium</name>
    <dbReference type="NCBI Taxonomy" id="97028"/>
    <lineage>
        <taxon>Eukaryota</taxon>
        <taxon>Viridiplantae</taxon>
        <taxon>Streptophyta</taxon>
        <taxon>Embryophyta</taxon>
        <taxon>Tracheophyta</taxon>
        <taxon>Spermatophyta</taxon>
        <taxon>Magnoliopsida</taxon>
        <taxon>eudicotyledons</taxon>
        <taxon>Gunneridae</taxon>
        <taxon>Pentapetalae</taxon>
        <taxon>rosids</taxon>
        <taxon>fabids</taxon>
        <taxon>Fabales</taxon>
        <taxon>Fabaceae</taxon>
        <taxon>Papilionoideae</taxon>
        <taxon>50 kb inversion clade</taxon>
        <taxon>NPAAA clade</taxon>
        <taxon>Hologalegina</taxon>
        <taxon>IRL clade</taxon>
        <taxon>Trifolieae</taxon>
        <taxon>Trifolium</taxon>
    </lineage>
</organism>
<name>A0A392SEU6_9FABA</name>
<feature type="compositionally biased region" description="Basic and acidic residues" evidence="1">
    <location>
        <begin position="26"/>
        <end position="45"/>
    </location>
</feature>
<dbReference type="EMBL" id="LXQA010372218">
    <property type="protein sequence ID" value="MCI47418.1"/>
    <property type="molecule type" value="Genomic_DNA"/>
</dbReference>